<gene>
    <name evidence="11" type="primary">LOC106172923</name>
</gene>
<comment type="similarity">
    <text evidence="3">Belongs to the HARBI1 family.</text>
</comment>
<proteinExistence type="inferred from homology"/>
<evidence type="ECO:0000256" key="8">
    <source>
        <dbReference type="SAM" id="SignalP"/>
    </source>
</evidence>
<organism evidence="10 11">
    <name type="scientific">Lingula anatina</name>
    <name type="common">Brachiopod</name>
    <name type="synonym">Lingula unguis</name>
    <dbReference type="NCBI Taxonomy" id="7574"/>
    <lineage>
        <taxon>Eukaryota</taxon>
        <taxon>Metazoa</taxon>
        <taxon>Spiralia</taxon>
        <taxon>Lophotrochozoa</taxon>
        <taxon>Brachiopoda</taxon>
        <taxon>Linguliformea</taxon>
        <taxon>Lingulata</taxon>
        <taxon>Lingulida</taxon>
        <taxon>Linguloidea</taxon>
        <taxon>Lingulidae</taxon>
        <taxon>Lingula</taxon>
    </lineage>
</organism>
<dbReference type="OrthoDB" id="5983017at2759"/>
<dbReference type="InterPro" id="IPR045249">
    <property type="entry name" value="HARBI1-like"/>
</dbReference>
<dbReference type="KEGG" id="lak:106172923"/>
<evidence type="ECO:0000256" key="4">
    <source>
        <dbReference type="ARBA" id="ARBA00022722"/>
    </source>
</evidence>
<sequence length="388" mass="46070">MRQRRMRFYRMRARRRKQLMLLLLSVLIVSPERTIWSRERSSHWWERIVNETFDDRDWQESFRMRRETFEYLVNELALHLPTPGMWRSISMRRRVAVTLWILAHGTDYRTVGHLFGLGRSTVCMIFRHTVVALATHIAPLYIQMPTGERLDAIVRGFEETWGMPQCVGAMDGTHIPIVAPLEHKGDYYNRKGFYSLVAQVVCDHETRVLDVVVGWPGSVHDARVLANSNVYRKAEEGRLFPMDDQHVRNIEGIDVPLFILGDSAYPLKPYLMRPFPDNGHLNRMHTNYNYRHSRARMPIECCFGRTKKKWSILQYRIDFDTEFVSHLLMACFALHNISLVHKHEMNFEFILQVEQDREHRGYHPPPREERARFRGKDIRESLMGFFNR</sequence>
<dbReference type="PANTHER" id="PTHR22930:SF85">
    <property type="entry name" value="GH03217P-RELATED"/>
    <property type="match status" value="1"/>
</dbReference>
<evidence type="ECO:0000256" key="1">
    <source>
        <dbReference type="ARBA" id="ARBA00001968"/>
    </source>
</evidence>
<keyword evidence="5" id="KW-0479">Metal-binding</keyword>
<evidence type="ECO:0000256" key="5">
    <source>
        <dbReference type="ARBA" id="ARBA00022723"/>
    </source>
</evidence>
<dbReference type="GO" id="GO:0004518">
    <property type="term" value="F:nuclease activity"/>
    <property type="evidence" value="ECO:0007669"/>
    <property type="project" value="UniProtKB-KW"/>
</dbReference>
<dbReference type="PANTHER" id="PTHR22930">
    <property type="match status" value="1"/>
</dbReference>
<reference evidence="11" key="1">
    <citation type="submission" date="2025-08" db="UniProtKB">
        <authorList>
            <consortium name="RefSeq"/>
        </authorList>
    </citation>
    <scope>IDENTIFICATION</scope>
    <source>
        <tissue evidence="11">Gonads</tissue>
    </source>
</reference>
<comment type="cofactor">
    <cofactor evidence="1">
        <name>a divalent metal cation</name>
        <dbReference type="ChEBI" id="CHEBI:60240"/>
    </cofactor>
</comment>
<accession>A0A1S3JHC8</accession>
<evidence type="ECO:0000256" key="7">
    <source>
        <dbReference type="ARBA" id="ARBA00023242"/>
    </source>
</evidence>
<evidence type="ECO:0000256" key="3">
    <source>
        <dbReference type="ARBA" id="ARBA00006958"/>
    </source>
</evidence>
<name>A0A1S3JHC8_LINAN</name>
<keyword evidence="7" id="KW-0539">Nucleus</keyword>
<evidence type="ECO:0000313" key="10">
    <source>
        <dbReference type="Proteomes" id="UP000085678"/>
    </source>
</evidence>
<dbReference type="AlphaFoldDB" id="A0A1S3JHC8"/>
<evidence type="ECO:0000256" key="6">
    <source>
        <dbReference type="ARBA" id="ARBA00022801"/>
    </source>
</evidence>
<dbReference type="InParanoid" id="A0A1S3JHC8"/>
<keyword evidence="10" id="KW-1185">Reference proteome</keyword>
<comment type="subcellular location">
    <subcellularLocation>
        <location evidence="2">Nucleus</location>
    </subcellularLocation>
</comment>
<feature type="chain" id="PRO_5010266380" evidence="8">
    <location>
        <begin position="32"/>
        <end position="388"/>
    </location>
</feature>
<keyword evidence="8" id="KW-0732">Signal</keyword>
<dbReference type="RefSeq" id="XP_013409304.1">
    <property type="nucleotide sequence ID" value="XM_013553850.1"/>
</dbReference>
<dbReference type="InterPro" id="IPR027806">
    <property type="entry name" value="HARBI1_dom"/>
</dbReference>
<feature type="signal peptide" evidence="8">
    <location>
        <begin position="1"/>
        <end position="31"/>
    </location>
</feature>
<dbReference type="Proteomes" id="UP000085678">
    <property type="component" value="Unplaced"/>
</dbReference>
<dbReference type="Pfam" id="PF13359">
    <property type="entry name" value="DDE_Tnp_4"/>
    <property type="match status" value="1"/>
</dbReference>
<protein>
    <submittedName>
        <fullName evidence="11">Protein ANTAGONIST OF LIKE HETEROCHROMATIN PROTEIN 1</fullName>
    </submittedName>
</protein>
<dbReference type="GO" id="GO:0005634">
    <property type="term" value="C:nucleus"/>
    <property type="evidence" value="ECO:0007669"/>
    <property type="project" value="UniProtKB-SubCell"/>
</dbReference>
<dbReference type="GO" id="GO:0016787">
    <property type="term" value="F:hydrolase activity"/>
    <property type="evidence" value="ECO:0007669"/>
    <property type="project" value="UniProtKB-KW"/>
</dbReference>
<evidence type="ECO:0000259" key="9">
    <source>
        <dbReference type="Pfam" id="PF13359"/>
    </source>
</evidence>
<evidence type="ECO:0000313" key="11">
    <source>
        <dbReference type="RefSeq" id="XP_013409304.1"/>
    </source>
</evidence>
<dbReference type="GeneID" id="106172923"/>
<evidence type="ECO:0000256" key="2">
    <source>
        <dbReference type="ARBA" id="ARBA00004123"/>
    </source>
</evidence>
<feature type="domain" description="DDE Tnp4" evidence="9">
    <location>
        <begin position="170"/>
        <end position="336"/>
    </location>
</feature>
<keyword evidence="6" id="KW-0378">Hydrolase</keyword>
<keyword evidence="4" id="KW-0540">Nuclease</keyword>
<dbReference type="GO" id="GO:0046872">
    <property type="term" value="F:metal ion binding"/>
    <property type="evidence" value="ECO:0007669"/>
    <property type="project" value="UniProtKB-KW"/>
</dbReference>